<reference evidence="8 9" key="1">
    <citation type="submission" date="2019-07" db="EMBL/GenBank/DDBJ databases">
        <title>Sphingomonas alkalisoli sp. nov., isolated from rhizosphere soil of Suaedae salsa.</title>
        <authorList>
            <person name="Zhang H."/>
            <person name="Xu L."/>
            <person name="Zhang J.-X."/>
            <person name="Sun J.-Q."/>
        </authorList>
    </citation>
    <scope>NUCLEOTIDE SEQUENCE [LARGE SCALE GENOMIC DNA]</scope>
    <source>
        <strain evidence="8 9">XS-10</strain>
    </source>
</reference>
<dbReference type="GO" id="GO:0016818">
    <property type="term" value="F:hydrolase activity, acting on acid anhydrides, in phosphorus-containing anhydrides"/>
    <property type="evidence" value="ECO:0007669"/>
    <property type="project" value="InterPro"/>
</dbReference>
<accession>A0A518RK37</accession>
<dbReference type="PROSITE" id="PS51462">
    <property type="entry name" value="NUDIX"/>
    <property type="match status" value="1"/>
</dbReference>
<sequence>MPEDLTPIPAATLVVFRERGDGPPELLMLERSAAMRFAGGAVVFPGGRVDAGDRAFAATHPGDPDDLAARVAAVRETIEEAGVAIGVDLPDLPAARRALYDDTPFGEVIAGAAFDPAALVPFARWLPHQGVAHRIFDTRFYLARWRDGAPDPAVDGNENSQLFWSSARATLAAADAGKVRMIFPTRRNLERLALFNSFEDAVADARAHPIDTITPWIEVRDGVDHLCIPEGLGYPVTAQPLGAALRA</sequence>
<dbReference type="PANTHER" id="PTHR12318:SF0">
    <property type="entry name" value="ACYL-COENZYME A DIPHOSPHATASE NUDT19"/>
    <property type="match status" value="1"/>
</dbReference>
<evidence type="ECO:0000313" key="9">
    <source>
        <dbReference type="Proteomes" id="UP000318055"/>
    </source>
</evidence>
<dbReference type="SUPFAM" id="SSF55811">
    <property type="entry name" value="Nudix"/>
    <property type="match status" value="1"/>
</dbReference>
<dbReference type="EMBL" id="CP042239">
    <property type="protein sequence ID" value="QDX27812.1"/>
    <property type="molecule type" value="Genomic_DNA"/>
</dbReference>
<dbReference type="Proteomes" id="UP000318055">
    <property type="component" value="Chromosome"/>
</dbReference>
<evidence type="ECO:0000259" key="7">
    <source>
        <dbReference type="PROSITE" id="PS51462"/>
    </source>
</evidence>
<dbReference type="AlphaFoldDB" id="A0A518RK37"/>
<evidence type="ECO:0000256" key="2">
    <source>
        <dbReference type="ARBA" id="ARBA00001946"/>
    </source>
</evidence>
<evidence type="ECO:0000256" key="6">
    <source>
        <dbReference type="ARBA" id="ARBA00023211"/>
    </source>
</evidence>
<dbReference type="InterPro" id="IPR000086">
    <property type="entry name" value="NUDIX_hydrolase_dom"/>
</dbReference>
<dbReference type="InterPro" id="IPR015797">
    <property type="entry name" value="NUDIX_hydrolase-like_dom_sf"/>
</dbReference>
<keyword evidence="9" id="KW-1185">Reference proteome</keyword>
<dbReference type="RefSeq" id="WP_145849286.1">
    <property type="nucleotide sequence ID" value="NZ_CP042239.1"/>
</dbReference>
<dbReference type="Gene3D" id="3.90.79.10">
    <property type="entry name" value="Nucleoside Triphosphate Pyrophosphohydrolase"/>
    <property type="match status" value="1"/>
</dbReference>
<feature type="domain" description="Nudix hydrolase" evidence="7">
    <location>
        <begin position="6"/>
        <end position="187"/>
    </location>
</feature>
<gene>
    <name evidence="8" type="ORF">FPZ54_18545</name>
</gene>
<dbReference type="PANTHER" id="PTHR12318">
    <property type="entry name" value="TESTOSTERONE-REGULATED PROTEIN RP2"/>
    <property type="match status" value="1"/>
</dbReference>
<evidence type="ECO:0000256" key="4">
    <source>
        <dbReference type="ARBA" id="ARBA00022801"/>
    </source>
</evidence>
<dbReference type="OrthoDB" id="7183442at2"/>
<evidence type="ECO:0000256" key="5">
    <source>
        <dbReference type="ARBA" id="ARBA00022842"/>
    </source>
</evidence>
<protein>
    <submittedName>
        <fullName evidence="8">NUDIX domain-containing protein</fullName>
    </submittedName>
</protein>
<dbReference type="GO" id="GO:0046872">
    <property type="term" value="F:metal ion binding"/>
    <property type="evidence" value="ECO:0007669"/>
    <property type="project" value="UniProtKB-KW"/>
</dbReference>
<name>A0A518RK37_9SPHN</name>
<keyword evidence="5" id="KW-0460">Magnesium</keyword>
<comment type="cofactor">
    <cofactor evidence="2">
        <name>Mg(2+)</name>
        <dbReference type="ChEBI" id="CHEBI:18420"/>
    </cofactor>
</comment>
<proteinExistence type="predicted"/>
<evidence type="ECO:0000313" key="8">
    <source>
        <dbReference type="EMBL" id="QDX27812.1"/>
    </source>
</evidence>
<organism evidence="8 9">
    <name type="scientific">Sphingomonas suaedae</name>
    <dbReference type="NCBI Taxonomy" id="2599297"/>
    <lineage>
        <taxon>Bacteria</taxon>
        <taxon>Pseudomonadati</taxon>
        <taxon>Pseudomonadota</taxon>
        <taxon>Alphaproteobacteria</taxon>
        <taxon>Sphingomonadales</taxon>
        <taxon>Sphingomonadaceae</taxon>
        <taxon>Sphingomonas</taxon>
    </lineage>
</organism>
<keyword evidence="6" id="KW-0464">Manganese</keyword>
<evidence type="ECO:0000256" key="3">
    <source>
        <dbReference type="ARBA" id="ARBA00022723"/>
    </source>
</evidence>
<dbReference type="KEGG" id="ssua:FPZ54_18545"/>
<keyword evidence="4" id="KW-0378">Hydrolase</keyword>
<comment type="cofactor">
    <cofactor evidence="1">
        <name>Mn(2+)</name>
        <dbReference type="ChEBI" id="CHEBI:29035"/>
    </cofactor>
</comment>
<evidence type="ECO:0000256" key="1">
    <source>
        <dbReference type="ARBA" id="ARBA00001936"/>
    </source>
</evidence>
<keyword evidence="3" id="KW-0479">Metal-binding</keyword>
<dbReference type="InterPro" id="IPR039121">
    <property type="entry name" value="NUDT19"/>
</dbReference>
<dbReference type="CDD" id="cd18870">
    <property type="entry name" value="NUDIX_AcylCoAdiphos_Nudt19"/>
    <property type="match status" value="1"/>
</dbReference>